<name>A0ABW5ZSM0_9FLAO</name>
<reference evidence="2" key="1">
    <citation type="journal article" date="2019" name="Int. J. Syst. Evol. Microbiol.">
        <title>The Global Catalogue of Microorganisms (GCM) 10K type strain sequencing project: providing services to taxonomists for standard genome sequencing and annotation.</title>
        <authorList>
            <consortium name="The Broad Institute Genomics Platform"/>
            <consortium name="The Broad Institute Genome Sequencing Center for Infectious Disease"/>
            <person name="Wu L."/>
            <person name="Ma J."/>
        </authorList>
    </citation>
    <scope>NUCLEOTIDE SEQUENCE [LARGE SCALE GENOMIC DNA]</scope>
    <source>
        <strain evidence="2">KCTC 32514</strain>
    </source>
</reference>
<dbReference type="RefSeq" id="WP_194507986.1">
    <property type="nucleotide sequence ID" value="NZ_JADILU010000004.1"/>
</dbReference>
<dbReference type="EMBL" id="JBHUOS010000009">
    <property type="protein sequence ID" value="MFD2915969.1"/>
    <property type="molecule type" value="Genomic_DNA"/>
</dbReference>
<keyword evidence="2" id="KW-1185">Reference proteome</keyword>
<comment type="caution">
    <text evidence="1">The sequence shown here is derived from an EMBL/GenBank/DDBJ whole genome shotgun (WGS) entry which is preliminary data.</text>
</comment>
<dbReference type="Proteomes" id="UP001597548">
    <property type="component" value="Unassembled WGS sequence"/>
</dbReference>
<organism evidence="1 2">
    <name type="scientific">Psychroserpens luteus</name>
    <dbReference type="NCBI Taxonomy" id="1434066"/>
    <lineage>
        <taxon>Bacteria</taxon>
        <taxon>Pseudomonadati</taxon>
        <taxon>Bacteroidota</taxon>
        <taxon>Flavobacteriia</taxon>
        <taxon>Flavobacteriales</taxon>
        <taxon>Flavobacteriaceae</taxon>
        <taxon>Psychroserpens</taxon>
    </lineage>
</organism>
<protein>
    <submittedName>
        <fullName evidence="1">Uncharacterized protein</fullName>
    </submittedName>
</protein>
<evidence type="ECO:0000313" key="2">
    <source>
        <dbReference type="Proteomes" id="UP001597548"/>
    </source>
</evidence>
<proteinExistence type="predicted"/>
<gene>
    <name evidence="1" type="ORF">ACFS29_09985</name>
</gene>
<sequence>MTIVDKKKTIKRIIDKLPDSTLDEVLFTVKELSSKDENRKEILLNLLKTEQKLFEKLAQ</sequence>
<accession>A0ABW5ZSM0</accession>
<evidence type="ECO:0000313" key="1">
    <source>
        <dbReference type="EMBL" id="MFD2915969.1"/>
    </source>
</evidence>